<dbReference type="InterPro" id="IPR058037">
    <property type="entry name" value="BREX_BrxC_helical"/>
</dbReference>
<proteinExistence type="predicted"/>
<dbReference type="InterPro" id="IPR047679">
    <property type="entry name" value="BREX_BrxC"/>
</dbReference>
<feature type="region of interest" description="Disordered" evidence="2">
    <location>
        <begin position="1113"/>
        <end position="1136"/>
    </location>
</feature>
<evidence type="ECO:0000259" key="5">
    <source>
        <dbReference type="Pfam" id="PF25796"/>
    </source>
</evidence>
<dbReference type="InterPro" id="IPR058036">
    <property type="entry name" value="BREX_BrxC_4th"/>
</dbReference>
<evidence type="ECO:0000256" key="2">
    <source>
        <dbReference type="SAM" id="MobiDB-lite"/>
    </source>
</evidence>
<dbReference type="Pfam" id="PF25792">
    <property type="entry name" value="BREX_BrxC_helical"/>
    <property type="match status" value="1"/>
</dbReference>
<feature type="domain" description="Probable ATP-binding protein BrxC 4th six-stranded beta-sheet" evidence="5">
    <location>
        <begin position="556"/>
        <end position="729"/>
    </location>
</feature>
<feature type="domain" description="Probable ATP-binding protein BrxC winged helix-turn-helix" evidence="3">
    <location>
        <begin position="736"/>
        <end position="858"/>
    </location>
</feature>
<evidence type="ECO:0000259" key="4">
    <source>
        <dbReference type="Pfam" id="PF25792"/>
    </source>
</evidence>
<dbReference type="Pfam" id="PF25796">
    <property type="entry name" value="BREX_BrxC_4th"/>
    <property type="match status" value="1"/>
</dbReference>
<evidence type="ECO:0000256" key="1">
    <source>
        <dbReference type="SAM" id="Coils"/>
    </source>
</evidence>
<protein>
    <recommendedName>
        <fullName evidence="8">BREX system P-loop protein BrxC</fullName>
    </recommendedName>
</protein>
<accession>A0A0H5SK28</accession>
<dbReference type="NCBIfam" id="NF033441">
    <property type="entry name" value="BREX_BrxC"/>
    <property type="match status" value="1"/>
</dbReference>
<dbReference type="RefSeq" id="WP_103203921.1">
    <property type="nucleotide sequence ID" value="NZ_CVTD020000029.1"/>
</dbReference>
<evidence type="ECO:0000313" key="6">
    <source>
        <dbReference type="EMBL" id="CRZ35867.1"/>
    </source>
</evidence>
<dbReference type="SUPFAM" id="SSF52540">
    <property type="entry name" value="P-loop containing nucleoside triphosphate hydrolases"/>
    <property type="match status" value="1"/>
</dbReference>
<feature type="coiled-coil region" evidence="1">
    <location>
        <begin position="1041"/>
        <end position="1096"/>
    </location>
</feature>
<dbReference type="Proteomes" id="UP000236497">
    <property type="component" value="Unassembled WGS sequence"/>
</dbReference>
<evidence type="ECO:0000259" key="3">
    <source>
        <dbReference type="Pfam" id="PF25791"/>
    </source>
</evidence>
<dbReference type="Pfam" id="PF25791">
    <property type="entry name" value="WHD_BREX_BrxC"/>
    <property type="match status" value="1"/>
</dbReference>
<reference evidence="6 7" key="1">
    <citation type="submission" date="2015-06" db="EMBL/GenBank/DDBJ databases">
        <authorList>
            <person name="Wibberg Daniel"/>
        </authorList>
    </citation>
    <scope>NUCLEOTIDE SEQUENCE [LARGE SCALE GENOMIC DNA]</scope>
    <source>
        <strain evidence="6 7">T3/55T</strain>
    </source>
</reference>
<dbReference type="AlphaFoldDB" id="A0A0H5SK28"/>
<feature type="domain" description="Probable ATP-binding protein BrxC alpha-helical" evidence="4">
    <location>
        <begin position="864"/>
        <end position="987"/>
    </location>
</feature>
<organism evidence="6 7">
    <name type="scientific">Herbinix hemicellulosilytica</name>
    <dbReference type="NCBI Taxonomy" id="1564487"/>
    <lineage>
        <taxon>Bacteria</taxon>
        <taxon>Bacillati</taxon>
        <taxon>Bacillota</taxon>
        <taxon>Clostridia</taxon>
        <taxon>Lachnospirales</taxon>
        <taxon>Lachnospiraceae</taxon>
        <taxon>Herbinix</taxon>
    </lineage>
</organism>
<dbReference type="InterPro" id="IPR058038">
    <property type="entry name" value="BREX_BrxC_wHTH"/>
</dbReference>
<evidence type="ECO:0008006" key="8">
    <source>
        <dbReference type="Google" id="ProtNLM"/>
    </source>
</evidence>
<dbReference type="InterPro" id="IPR027417">
    <property type="entry name" value="P-loop_NTPase"/>
</dbReference>
<sequence>MLIKDMFKKPIDRDIKGVIKVGQDDDSNVQQELEEYVVTRELAKHFDTFFEAYKKGIVGTTDKMGVWISGFFGSGKSHFLKILSYLLENREVEGKRAIEYFNDKIQDNMVLADMKLAGDTSADVILFNIDSKSDSDSKANKDAIVKVFNKVFNEMQGFCGSMPWIADLERQMVIDGVYEDFKKTFKDISGREWVDAREDFYYEEDAIVEALSKSTKMSPEAARNWYAKAEESYTLSVEKFARRVREYIERKGKNHHVIFLVDEIGQYIGDNSQLMLNLQTVVEDLGTECGGKAWVIVTSQQDIDSVTKVKGNDFSKIQGRFNTRLSLSSANVDEVIRKRILLKEDVAKDTLKLLYENKNSILKNLITFSADTPEKKVYKDSEDFAECYPFIPYQFNLLQQVLTSIRIHGASGKHLAEGERSMISSFQESAIKYMNSEEGTLIPFSAFYDTIEAFLDSNIRTVIIHAQENGNLNDFDVELLKVLFMIKYVKEIPANIENLATLMVSHIDEDKIDLKKKIEESLKRLVKETLVQKNGDQYIFLTHEEQDINREIKNISVDLGEVIQKISEIVFEEIYPDKKYKYSSRYNFSFNQVVDDRFFRGNQGNDIGLKIITPYYDTGVELTDNELKLMTMRENNLIVKLPNDTTFLDEMEEVLKIETFLRRKGGTSLTQKIEEIKDRKRRELVERKERVKFLLTEAIKNADMYANSQRLEIKSKHPVDRINDGFKVLIEGIYTKLGYITHFTTTKDLYDIFADNEQITLNGVEAPNKLALDEMAGYIERNTTRSIPVTMKTILGIYGKAPYGWLEEDIEWLVAKLFKAQEIKLQLNSQYLDVQDREIVKYLTKRDYADRLLIEKRIKVPAHQISNARELCKELFIRTDVPSDEDGLMRRFKDLARDEIAKINELLVYYKQSKYPGQDILEEGKKTLEKVCKINDAKEFYDELQREKDVLLDYADDSVDVKKFFDSNQKDFFDKAVHKINVYNSNKTYVLDKEVIDLVAQMQKIVESREPYSDIHKLPGLIDKFVSRFTELLEEECKPVRQVIESDYSKVLEELDKYELKPVLFDRFKGRFDDLLNRLERANNFYEAIAMKEESDRLKLRCFDEIAEELAKRKPAEPPITPEEPGKPTVINDPPRKYKKTVNISIANILHGAKSIESESDIEDVVNEIRNRLKRELKDDVIIKLV</sequence>
<keyword evidence="1" id="KW-0175">Coiled coil</keyword>
<evidence type="ECO:0000313" key="7">
    <source>
        <dbReference type="Proteomes" id="UP000236497"/>
    </source>
</evidence>
<gene>
    <name evidence="6" type="ORF">HHT355_2686</name>
</gene>
<name>A0A0H5SK28_HERHM</name>
<keyword evidence="7" id="KW-1185">Reference proteome</keyword>
<dbReference type="EMBL" id="CVTD020000029">
    <property type="protein sequence ID" value="CRZ35867.1"/>
    <property type="molecule type" value="Genomic_DNA"/>
</dbReference>